<dbReference type="STRING" id="252740.A0A423WB24"/>
<keyword evidence="5" id="KW-0539">Nucleus</keyword>
<feature type="region of interest" description="Disordered" evidence="6">
    <location>
        <begin position="347"/>
        <end position="366"/>
    </location>
</feature>
<accession>A0A423WB24</accession>
<dbReference type="GO" id="GO:0034506">
    <property type="term" value="C:chromosome, centromeric core domain"/>
    <property type="evidence" value="ECO:0007669"/>
    <property type="project" value="TreeGrafter"/>
</dbReference>
<dbReference type="OrthoDB" id="5966927at2759"/>
<dbReference type="PANTHER" id="PTHR28538">
    <property type="entry name" value="INTEGRAL INNER NUCLEAR MEMBRANE PROTEIN IMA1"/>
    <property type="match status" value="1"/>
</dbReference>
<dbReference type="EMBL" id="LJZO01000008">
    <property type="protein sequence ID" value="ROW00493.1"/>
    <property type="molecule type" value="Genomic_DNA"/>
</dbReference>
<feature type="transmembrane region" description="Helical" evidence="7">
    <location>
        <begin position="217"/>
        <end position="234"/>
    </location>
</feature>
<keyword evidence="10" id="KW-1185">Reference proteome</keyword>
<feature type="compositionally biased region" description="Low complexity" evidence="6">
    <location>
        <begin position="55"/>
        <end position="67"/>
    </location>
</feature>
<dbReference type="GO" id="GO:0071765">
    <property type="term" value="P:nuclear inner membrane organization"/>
    <property type="evidence" value="ECO:0007669"/>
    <property type="project" value="InterPro"/>
</dbReference>
<feature type="compositionally biased region" description="Polar residues" evidence="6">
    <location>
        <begin position="541"/>
        <end position="563"/>
    </location>
</feature>
<organism evidence="9 10">
    <name type="scientific">Cytospora chrysosperma</name>
    <name type="common">Cytospora canker fungus</name>
    <name type="synonym">Sphaeria chrysosperma</name>
    <dbReference type="NCBI Taxonomy" id="252740"/>
    <lineage>
        <taxon>Eukaryota</taxon>
        <taxon>Fungi</taxon>
        <taxon>Dikarya</taxon>
        <taxon>Ascomycota</taxon>
        <taxon>Pezizomycotina</taxon>
        <taxon>Sordariomycetes</taxon>
        <taxon>Sordariomycetidae</taxon>
        <taxon>Diaporthales</taxon>
        <taxon>Cytosporaceae</taxon>
        <taxon>Cytospora</taxon>
    </lineage>
</organism>
<evidence type="ECO:0000256" key="5">
    <source>
        <dbReference type="ARBA" id="ARBA00023242"/>
    </source>
</evidence>
<evidence type="ECO:0000256" key="1">
    <source>
        <dbReference type="ARBA" id="ARBA00004473"/>
    </source>
</evidence>
<dbReference type="AlphaFoldDB" id="A0A423WB24"/>
<keyword evidence="3 7" id="KW-1133">Transmembrane helix</keyword>
<evidence type="ECO:0000313" key="9">
    <source>
        <dbReference type="EMBL" id="ROW00493.1"/>
    </source>
</evidence>
<dbReference type="InterPro" id="IPR042321">
    <property type="entry name" value="Ima1"/>
</dbReference>
<keyword evidence="2 7" id="KW-0812">Transmembrane</keyword>
<reference evidence="9 10" key="1">
    <citation type="submission" date="2015-09" db="EMBL/GenBank/DDBJ databases">
        <title>Host preference determinants of Valsa canker pathogens revealed by comparative genomics.</title>
        <authorList>
            <person name="Yin Z."/>
            <person name="Huang L."/>
        </authorList>
    </citation>
    <scope>NUCLEOTIDE SEQUENCE [LARGE SCALE GENOMIC DNA]</scope>
    <source>
        <strain evidence="9 10">YSFL</strain>
    </source>
</reference>
<comment type="subcellular location">
    <subcellularLocation>
        <location evidence="1">Nucleus inner membrane</location>
        <topology evidence="1">Multi-pass membrane protein</topology>
    </subcellularLocation>
</comment>
<dbReference type="InterPro" id="IPR018617">
    <property type="entry name" value="Ima1_N"/>
</dbReference>
<feature type="region of interest" description="Disordered" evidence="6">
    <location>
        <begin position="48"/>
        <end position="73"/>
    </location>
</feature>
<evidence type="ECO:0000256" key="6">
    <source>
        <dbReference type="SAM" id="MobiDB-lite"/>
    </source>
</evidence>
<proteinExistence type="predicted"/>
<feature type="domain" description="Ima1 N-terminal" evidence="8">
    <location>
        <begin position="12"/>
        <end position="142"/>
    </location>
</feature>
<feature type="compositionally biased region" description="Polar residues" evidence="6">
    <location>
        <begin position="412"/>
        <end position="425"/>
    </location>
</feature>
<evidence type="ECO:0000256" key="7">
    <source>
        <dbReference type="SAM" id="Phobius"/>
    </source>
</evidence>
<dbReference type="GO" id="GO:0005637">
    <property type="term" value="C:nuclear inner membrane"/>
    <property type="evidence" value="ECO:0007669"/>
    <property type="project" value="UniProtKB-SubCell"/>
</dbReference>
<evidence type="ECO:0000313" key="10">
    <source>
        <dbReference type="Proteomes" id="UP000284375"/>
    </source>
</evidence>
<evidence type="ECO:0000256" key="4">
    <source>
        <dbReference type="ARBA" id="ARBA00023136"/>
    </source>
</evidence>
<dbReference type="Pfam" id="PF09779">
    <property type="entry name" value="Ima1_N"/>
    <property type="match status" value="1"/>
</dbReference>
<feature type="transmembrane region" description="Helical" evidence="7">
    <location>
        <begin position="302"/>
        <end position="322"/>
    </location>
</feature>
<feature type="transmembrane region" description="Helical" evidence="7">
    <location>
        <begin position="627"/>
        <end position="647"/>
    </location>
</feature>
<evidence type="ECO:0000259" key="8">
    <source>
        <dbReference type="Pfam" id="PF09779"/>
    </source>
</evidence>
<feature type="region of interest" description="Disordered" evidence="6">
    <location>
        <begin position="399"/>
        <end position="439"/>
    </location>
</feature>
<feature type="region of interest" description="Disordered" evidence="6">
    <location>
        <begin position="530"/>
        <end position="563"/>
    </location>
</feature>
<dbReference type="GO" id="GO:0034992">
    <property type="term" value="C:microtubule organizing center attachment site"/>
    <property type="evidence" value="ECO:0007669"/>
    <property type="project" value="TreeGrafter"/>
</dbReference>
<gene>
    <name evidence="9" type="ORF">VSDG_03306</name>
</gene>
<dbReference type="PANTHER" id="PTHR28538:SF1">
    <property type="entry name" value="INTEGRAL INNER NUCLEAR MEMBRANE PROTEIN IMA1"/>
    <property type="match status" value="1"/>
</dbReference>
<comment type="caution">
    <text evidence="9">The sequence shown here is derived from an EMBL/GenBank/DDBJ whole genome shotgun (WGS) entry which is preliminary data.</text>
</comment>
<protein>
    <recommendedName>
        <fullName evidence="8">Ima1 N-terminal domain-containing protein</fullName>
    </recommendedName>
</protein>
<dbReference type="Proteomes" id="UP000284375">
    <property type="component" value="Unassembled WGS sequence"/>
</dbReference>
<sequence length="657" mass="74601">MAPAKRKTNTYLTCFYCNRKSSTRYDGRMRQFDCQTCQATNHLDTKGHITDPPVAKTTTTRETGAATKYATDPTSSPTPFASTVFCNKCLQNQHLFISSLAQYLPEDPNDPEYIEREKGYHKFYRGLMRRYPQVCAECEPKVREQLNKAAYTAKTDHLRRMLDRSAETRILTTKSAVNYIHAAGKWLWVTSLLLQLLWHMCLIHQKVVEKYEDKNETSWKLLLARIFGLFFTHLPAPYRIVRWSFWSSLLSFWWNPKWVETWRGFHKHLVGFASYYRLQFLILFLKLPGFLNIRLLPGTHELLLVVQITANVSMAVLMLWLYRATRRSIRVDHTPLWTMKPSTIGAAPAPLHGAQPETPDSREDSTKSMADILDEIMNGPATNTQSQRQFQVQPQPDIFMSKFSTPDRPDYTPSTTQRSSYNPDTTLVGPNPFKNLPSKRPQTSGIGLGGLSLSDSPSPQTQQMIDYSPSMEWTPTQSQYRAFSTYKPGQPESRKFGETPTHERAGAFWAKVPPAPTNPAQRIFNPLNAPRIRKSPRTAKNPVSFQGSKTPVFSQPPANALPTTVFANPTFRPPQPQDERDSLSEMFTKSFTLDQNPKDNAAGGRQQQLDQLAARAHRSVHTLTTGLKYMACGLIVVALAWACQYAVSHGLLESDVL</sequence>
<keyword evidence="4 7" id="KW-0472">Membrane</keyword>
<dbReference type="GO" id="GO:0044732">
    <property type="term" value="C:mitotic spindle pole body"/>
    <property type="evidence" value="ECO:0007669"/>
    <property type="project" value="TreeGrafter"/>
</dbReference>
<evidence type="ECO:0000256" key="3">
    <source>
        <dbReference type="ARBA" id="ARBA00022989"/>
    </source>
</evidence>
<name>A0A423WB24_CYTCH</name>
<evidence type="ECO:0000256" key="2">
    <source>
        <dbReference type="ARBA" id="ARBA00022692"/>
    </source>
</evidence>